<evidence type="ECO:0000313" key="2">
    <source>
        <dbReference type="Proteomes" id="UP001428341"/>
    </source>
</evidence>
<dbReference type="EMBL" id="JBCGBO010000002">
    <property type="protein sequence ID" value="KAK9220820.1"/>
    <property type="molecule type" value="Genomic_DNA"/>
</dbReference>
<comment type="caution">
    <text evidence="1">The sequence shown here is derived from an EMBL/GenBank/DDBJ whole genome shotgun (WGS) entry which is preliminary data.</text>
</comment>
<proteinExistence type="predicted"/>
<keyword evidence="2" id="KW-1185">Reference proteome</keyword>
<evidence type="ECO:0000313" key="1">
    <source>
        <dbReference type="EMBL" id="KAK9220820.1"/>
    </source>
</evidence>
<sequence length="80" mass="8930">MSSSLTEATNPHWVLPNLLVRAKELVMFETAAERKKRLAAKFKKRNLRVVQSSVGLTIVPNKSLKNICCSEKEGEKGCES</sequence>
<dbReference type="AlphaFoldDB" id="A0AAP0MRV1"/>
<name>A0AAP0MRV1_9ROSI</name>
<reference evidence="1 2" key="1">
    <citation type="submission" date="2024-05" db="EMBL/GenBank/DDBJ databases">
        <title>Haplotype-resolved chromosome-level genome assembly of Huyou (Citrus changshanensis).</title>
        <authorList>
            <person name="Miao C."/>
            <person name="Chen W."/>
            <person name="Wu Y."/>
            <person name="Wang L."/>
            <person name="Zhao S."/>
            <person name="Grierson D."/>
            <person name="Xu C."/>
            <person name="Chen K."/>
        </authorList>
    </citation>
    <scope>NUCLEOTIDE SEQUENCE [LARGE SCALE GENOMIC DNA]</scope>
    <source>
        <strain evidence="1">01-14</strain>
        <tissue evidence="1">Leaf</tissue>
    </source>
</reference>
<dbReference type="Proteomes" id="UP001428341">
    <property type="component" value="Unassembled WGS sequence"/>
</dbReference>
<organism evidence="1 2">
    <name type="scientific">Citrus x changshan-huyou</name>
    <dbReference type="NCBI Taxonomy" id="2935761"/>
    <lineage>
        <taxon>Eukaryota</taxon>
        <taxon>Viridiplantae</taxon>
        <taxon>Streptophyta</taxon>
        <taxon>Embryophyta</taxon>
        <taxon>Tracheophyta</taxon>
        <taxon>Spermatophyta</taxon>
        <taxon>Magnoliopsida</taxon>
        <taxon>eudicotyledons</taxon>
        <taxon>Gunneridae</taxon>
        <taxon>Pentapetalae</taxon>
        <taxon>rosids</taxon>
        <taxon>malvids</taxon>
        <taxon>Sapindales</taxon>
        <taxon>Rutaceae</taxon>
        <taxon>Aurantioideae</taxon>
        <taxon>Citrus</taxon>
    </lineage>
</organism>
<protein>
    <submittedName>
        <fullName evidence="1">Uncharacterized protein</fullName>
    </submittedName>
</protein>
<gene>
    <name evidence="1" type="ORF">WN944_009244</name>
</gene>
<accession>A0AAP0MRV1</accession>